<keyword evidence="3 6" id="KW-0812">Transmembrane</keyword>
<dbReference type="AlphaFoldDB" id="A0A9E5JN85"/>
<feature type="transmembrane region" description="Helical" evidence="6">
    <location>
        <begin position="36"/>
        <end position="56"/>
    </location>
</feature>
<evidence type="ECO:0000313" key="10">
    <source>
        <dbReference type="Proteomes" id="UP000818266"/>
    </source>
</evidence>
<feature type="transmembrane region" description="Helical" evidence="6">
    <location>
        <begin position="76"/>
        <end position="94"/>
    </location>
</feature>
<comment type="caution">
    <text evidence="9">The sequence shown here is derived from an EMBL/GenBank/DDBJ whole genome shotgun (WGS) entry which is preliminary data.</text>
</comment>
<comment type="similarity">
    <text evidence="6">Belongs to the binding-protein-dependent transport system permease family.</text>
</comment>
<dbReference type="CDD" id="cd06261">
    <property type="entry name" value="TM_PBP2"/>
    <property type="match status" value="1"/>
</dbReference>
<evidence type="ECO:0000256" key="6">
    <source>
        <dbReference type="RuleBase" id="RU363032"/>
    </source>
</evidence>
<dbReference type="Proteomes" id="UP000818266">
    <property type="component" value="Unassembled WGS sequence"/>
</dbReference>
<dbReference type="GO" id="GO:0005886">
    <property type="term" value="C:plasma membrane"/>
    <property type="evidence" value="ECO:0007669"/>
    <property type="project" value="UniProtKB-SubCell"/>
</dbReference>
<dbReference type="PANTHER" id="PTHR30177:SF33">
    <property type="entry name" value="POSSIBLE OSMOPROTECTANT (GLYCINE BETAINE_CARNITINE_CHOLINE_L-PROLINE) TRANSPORT INTEGRAL MEMBRANE PROTEIN ABC TRANSPORTER PROZ"/>
    <property type="match status" value="1"/>
</dbReference>
<feature type="transmembrane region" description="Helical" evidence="6">
    <location>
        <begin position="199"/>
        <end position="220"/>
    </location>
</feature>
<keyword evidence="5 6" id="KW-0472">Membrane</keyword>
<feature type="compositionally biased region" description="Low complexity" evidence="7">
    <location>
        <begin position="247"/>
        <end position="259"/>
    </location>
</feature>
<evidence type="ECO:0000256" key="7">
    <source>
        <dbReference type="SAM" id="MobiDB-lite"/>
    </source>
</evidence>
<dbReference type="PROSITE" id="PS50928">
    <property type="entry name" value="ABC_TM1"/>
    <property type="match status" value="1"/>
</dbReference>
<feature type="transmembrane region" description="Helical" evidence="6">
    <location>
        <begin position="100"/>
        <end position="123"/>
    </location>
</feature>
<keyword evidence="10" id="KW-1185">Reference proteome</keyword>
<proteinExistence type="inferred from homology"/>
<dbReference type="GO" id="GO:0031460">
    <property type="term" value="P:glycine betaine transport"/>
    <property type="evidence" value="ECO:0007669"/>
    <property type="project" value="TreeGrafter"/>
</dbReference>
<keyword evidence="2 6" id="KW-0813">Transport</keyword>
<evidence type="ECO:0000256" key="3">
    <source>
        <dbReference type="ARBA" id="ARBA00022692"/>
    </source>
</evidence>
<dbReference type="PANTHER" id="PTHR30177">
    <property type="entry name" value="GLYCINE BETAINE/L-PROLINE TRANSPORT SYSTEM PERMEASE PROTEIN PROW"/>
    <property type="match status" value="1"/>
</dbReference>
<comment type="subcellular location">
    <subcellularLocation>
        <location evidence="6">Cell membrane</location>
        <topology evidence="6">Multi-pass membrane protein</topology>
    </subcellularLocation>
    <subcellularLocation>
        <location evidence="1">Membrane</location>
        <topology evidence="1">Multi-pass membrane protein</topology>
    </subcellularLocation>
</comment>
<reference evidence="9 10" key="1">
    <citation type="submission" date="2019-06" db="EMBL/GenBank/DDBJ databases">
        <authorList>
            <person name="De-Chao Zhang Q."/>
        </authorList>
    </citation>
    <scope>NUCLEOTIDE SEQUENCE [LARGE SCALE GENOMIC DNA]</scope>
    <source>
        <strain evidence="9 10">KN1116</strain>
    </source>
</reference>
<feature type="region of interest" description="Disordered" evidence="7">
    <location>
        <begin position="244"/>
        <end position="265"/>
    </location>
</feature>
<dbReference type="InterPro" id="IPR051204">
    <property type="entry name" value="ABC_transp_perm/SBD"/>
</dbReference>
<dbReference type="GO" id="GO:0055085">
    <property type="term" value="P:transmembrane transport"/>
    <property type="evidence" value="ECO:0007669"/>
    <property type="project" value="InterPro"/>
</dbReference>
<evidence type="ECO:0000256" key="1">
    <source>
        <dbReference type="ARBA" id="ARBA00004141"/>
    </source>
</evidence>
<evidence type="ECO:0000259" key="8">
    <source>
        <dbReference type="PROSITE" id="PS50928"/>
    </source>
</evidence>
<dbReference type="EMBL" id="VIKT02000001">
    <property type="protein sequence ID" value="NHF61807.1"/>
    <property type="molecule type" value="Genomic_DNA"/>
</dbReference>
<dbReference type="RefSeq" id="WP_152582001.1">
    <property type="nucleotide sequence ID" value="NZ_JAVJPO010000019.1"/>
</dbReference>
<dbReference type="Pfam" id="PF00528">
    <property type="entry name" value="BPD_transp_1"/>
    <property type="match status" value="1"/>
</dbReference>
<dbReference type="SUPFAM" id="SSF161098">
    <property type="entry name" value="MetI-like"/>
    <property type="match status" value="1"/>
</dbReference>
<evidence type="ECO:0000256" key="4">
    <source>
        <dbReference type="ARBA" id="ARBA00022989"/>
    </source>
</evidence>
<gene>
    <name evidence="9" type="ORF">FK219_000890</name>
</gene>
<sequence>MEFFLSALIWLVNPENYVPGSQSPLPISDRLIEHVLYTAICVLISAVIALPLGFYIGHTGRGRQFVISLTGGARAMPTLGLLMALSVFFGYFLSFTVTGFAAAFTALTILAIPSTLAGAYAGIESVDRTTVDAARASGMSEMQILAKVEIPLAMPLIIGGIRASVLQVIATAVVASYIGLGGIGRIISSGIGFNDNDRILGGALLVTILALVVDGMLALVQRFVSPRALRTPIFTPRAVRRETSDTRAASAGRRAVAEASADEGK</sequence>
<dbReference type="InterPro" id="IPR035906">
    <property type="entry name" value="MetI-like_sf"/>
</dbReference>
<dbReference type="InterPro" id="IPR000515">
    <property type="entry name" value="MetI-like"/>
</dbReference>
<evidence type="ECO:0000256" key="2">
    <source>
        <dbReference type="ARBA" id="ARBA00022448"/>
    </source>
</evidence>
<name>A0A9E5JN85_9MICO</name>
<keyword evidence="4 6" id="KW-1133">Transmembrane helix</keyword>
<protein>
    <submittedName>
        <fullName evidence="9">ABC transporter permease</fullName>
    </submittedName>
</protein>
<evidence type="ECO:0000313" key="9">
    <source>
        <dbReference type="EMBL" id="NHF61807.1"/>
    </source>
</evidence>
<dbReference type="Gene3D" id="1.10.3720.10">
    <property type="entry name" value="MetI-like"/>
    <property type="match status" value="1"/>
</dbReference>
<feature type="domain" description="ABC transmembrane type-1" evidence="8">
    <location>
        <begin position="31"/>
        <end position="217"/>
    </location>
</feature>
<feature type="transmembrane region" description="Helical" evidence="6">
    <location>
        <begin position="144"/>
        <end position="162"/>
    </location>
</feature>
<organism evidence="9 10">
    <name type="scientific">Microcella pacifica</name>
    <dbReference type="NCBI Taxonomy" id="2591847"/>
    <lineage>
        <taxon>Bacteria</taxon>
        <taxon>Bacillati</taxon>
        <taxon>Actinomycetota</taxon>
        <taxon>Actinomycetes</taxon>
        <taxon>Micrococcales</taxon>
        <taxon>Microbacteriaceae</taxon>
        <taxon>Microcella</taxon>
    </lineage>
</organism>
<dbReference type="OrthoDB" id="5244012at2"/>
<accession>A0A9E5JN85</accession>
<reference evidence="9 10" key="2">
    <citation type="submission" date="2020-03" db="EMBL/GenBank/DDBJ databases">
        <title>Chryseoglobus sp. isolated from a deep-sea seamount.</title>
        <authorList>
            <person name="Zhang D.-C."/>
        </authorList>
    </citation>
    <scope>NUCLEOTIDE SEQUENCE [LARGE SCALE GENOMIC DNA]</scope>
    <source>
        <strain evidence="9 10">KN1116</strain>
    </source>
</reference>
<evidence type="ECO:0000256" key="5">
    <source>
        <dbReference type="ARBA" id="ARBA00023136"/>
    </source>
</evidence>
<feature type="transmembrane region" description="Helical" evidence="6">
    <location>
        <begin position="168"/>
        <end position="187"/>
    </location>
</feature>